<dbReference type="KEGG" id="bcom:BAUCODRAFT_331922"/>
<gene>
    <name evidence="1" type="ORF">BAUCODRAFT_331922</name>
</gene>
<evidence type="ECO:0000313" key="2">
    <source>
        <dbReference type="Proteomes" id="UP000011761"/>
    </source>
</evidence>
<dbReference type="AlphaFoldDB" id="M2MWH5"/>
<dbReference type="RefSeq" id="XP_007681866.1">
    <property type="nucleotide sequence ID" value="XM_007683676.1"/>
</dbReference>
<accession>M2MWH5</accession>
<sequence length="53" mass="5801">MWVIGPLERRKESTAHAISCAGRVNGGHHPGCMAETVQGNRTDHCDGRFLPRS</sequence>
<reference evidence="1 2" key="1">
    <citation type="journal article" date="2012" name="PLoS Pathog.">
        <title>Diverse lifestyles and strategies of plant pathogenesis encoded in the genomes of eighteen Dothideomycetes fungi.</title>
        <authorList>
            <person name="Ohm R.A."/>
            <person name="Feau N."/>
            <person name="Henrissat B."/>
            <person name="Schoch C.L."/>
            <person name="Horwitz B.A."/>
            <person name="Barry K.W."/>
            <person name="Condon B.J."/>
            <person name="Copeland A.C."/>
            <person name="Dhillon B."/>
            <person name="Glaser F."/>
            <person name="Hesse C.N."/>
            <person name="Kosti I."/>
            <person name="LaButti K."/>
            <person name="Lindquist E.A."/>
            <person name="Lucas S."/>
            <person name="Salamov A.A."/>
            <person name="Bradshaw R.E."/>
            <person name="Ciuffetti L."/>
            <person name="Hamelin R.C."/>
            <person name="Kema G.H.J."/>
            <person name="Lawrence C."/>
            <person name="Scott J.A."/>
            <person name="Spatafora J.W."/>
            <person name="Turgeon B.G."/>
            <person name="de Wit P.J.G.M."/>
            <person name="Zhong S."/>
            <person name="Goodwin S.B."/>
            <person name="Grigoriev I.V."/>
        </authorList>
    </citation>
    <scope>NUCLEOTIDE SEQUENCE [LARGE SCALE GENOMIC DNA]</scope>
    <source>
        <strain evidence="1 2">UAMH 10762</strain>
    </source>
</reference>
<dbReference type="EMBL" id="KB445565">
    <property type="protein sequence ID" value="EMC90934.1"/>
    <property type="molecule type" value="Genomic_DNA"/>
</dbReference>
<keyword evidence="2" id="KW-1185">Reference proteome</keyword>
<name>M2MWH5_BAUPA</name>
<dbReference type="GeneID" id="19112004"/>
<proteinExistence type="predicted"/>
<evidence type="ECO:0000313" key="1">
    <source>
        <dbReference type="EMBL" id="EMC90934.1"/>
    </source>
</evidence>
<protein>
    <submittedName>
        <fullName evidence="1">Uncharacterized protein</fullName>
    </submittedName>
</protein>
<dbReference type="Proteomes" id="UP000011761">
    <property type="component" value="Unassembled WGS sequence"/>
</dbReference>
<organism evidence="1 2">
    <name type="scientific">Baudoinia panamericana (strain UAMH 10762)</name>
    <name type="common">Angels' share fungus</name>
    <name type="synonym">Baudoinia compniacensis (strain UAMH 10762)</name>
    <dbReference type="NCBI Taxonomy" id="717646"/>
    <lineage>
        <taxon>Eukaryota</taxon>
        <taxon>Fungi</taxon>
        <taxon>Dikarya</taxon>
        <taxon>Ascomycota</taxon>
        <taxon>Pezizomycotina</taxon>
        <taxon>Dothideomycetes</taxon>
        <taxon>Dothideomycetidae</taxon>
        <taxon>Mycosphaerellales</taxon>
        <taxon>Teratosphaeriaceae</taxon>
        <taxon>Baudoinia</taxon>
    </lineage>
</organism>
<dbReference type="HOGENOM" id="CLU_3068279_0_0_1"/>